<proteinExistence type="predicted"/>
<dbReference type="InterPro" id="IPR042216">
    <property type="entry name" value="MitoNEET_CISD"/>
</dbReference>
<dbReference type="InterPro" id="IPR018967">
    <property type="entry name" value="FeS-contain_CDGSH-typ"/>
</dbReference>
<evidence type="ECO:0000256" key="2">
    <source>
        <dbReference type="ARBA" id="ARBA00022723"/>
    </source>
</evidence>
<dbReference type="KEGG" id="sdyn:Mal52_53110"/>
<feature type="domain" description="Iron-binding zinc finger CDGSH type" evidence="6">
    <location>
        <begin position="43"/>
        <end position="84"/>
    </location>
</feature>
<name>A0A517ZWB9_9PLAN</name>
<evidence type="ECO:0000313" key="7">
    <source>
        <dbReference type="EMBL" id="QDU46789.1"/>
    </source>
</evidence>
<evidence type="ECO:0000313" key="8">
    <source>
        <dbReference type="Proteomes" id="UP000319383"/>
    </source>
</evidence>
<keyword evidence="2" id="KW-0479">Metal-binding</keyword>
<evidence type="ECO:0000256" key="1">
    <source>
        <dbReference type="ARBA" id="ARBA00022714"/>
    </source>
</evidence>
<organism evidence="7 8">
    <name type="scientific">Symmachiella dynata</name>
    <dbReference type="NCBI Taxonomy" id="2527995"/>
    <lineage>
        <taxon>Bacteria</taxon>
        <taxon>Pseudomonadati</taxon>
        <taxon>Planctomycetota</taxon>
        <taxon>Planctomycetia</taxon>
        <taxon>Planctomycetales</taxon>
        <taxon>Planctomycetaceae</taxon>
        <taxon>Symmachiella</taxon>
    </lineage>
</organism>
<dbReference type="GO" id="GO:0005737">
    <property type="term" value="C:cytoplasm"/>
    <property type="evidence" value="ECO:0007669"/>
    <property type="project" value="UniProtKB-ARBA"/>
</dbReference>
<feature type="region of interest" description="Disordered" evidence="5">
    <location>
        <begin position="1"/>
        <end position="27"/>
    </location>
</feature>
<evidence type="ECO:0000259" key="6">
    <source>
        <dbReference type="SMART" id="SM00704"/>
    </source>
</evidence>
<dbReference type="EMBL" id="CP036276">
    <property type="protein sequence ID" value="QDU46789.1"/>
    <property type="molecule type" value="Genomic_DNA"/>
</dbReference>
<keyword evidence="4" id="KW-0411">Iron-sulfur</keyword>
<dbReference type="Gene3D" id="3.40.5.90">
    <property type="entry name" value="CDGSH iron-sulfur domain, mitoNEET-type"/>
    <property type="match status" value="1"/>
</dbReference>
<dbReference type="Pfam" id="PF09360">
    <property type="entry name" value="zf-CDGSH"/>
    <property type="match status" value="1"/>
</dbReference>
<evidence type="ECO:0000256" key="5">
    <source>
        <dbReference type="SAM" id="MobiDB-lite"/>
    </source>
</evidence>
<protein>
    <submittedName>
        <fullName evidence="7">Iron-binding zinc finger CDGSH type</fullName>
    </submittedName>
</protein>
<dbReference type="Proteomes" id="UP000319383">
    <property type="component" value="Chromosome"/>
</dbReference>
<keyword evidence="3" id="KW-0408">Iron</keyword>
<reference evidence="7 8" key="1">
    <citation type="submission" date="2019-02" db="EMBL/GenBank/DDBJ databases">
        <title>Deep-cultivation of Planctomycetes and their phenomic and genomic characterization uncovers novel biology.</title>
        <authorList>
            <person name="Wiegand S."/>
            <person name="Jogler M."/>
            <person name="Boedeker C."/>
            <person name="Pinto D."/>
            <person name="Vollmers J."/>
            <person name="Rivas-Marin E."/>
            <person name="Kohn T."/>
            <person name="Peeters S.H."/>
            <person name="Heuer A."/>
            <person name="Rast P."/>
            <person name="Oberbeckmann S."/>
            <person name="Bunk B."/>
            <person name="Jeske O."/>
            <person name="Meyerdierks A."/>
            <person name="Storesund J.E."/>
            <person name="Kallscheuer N."/>
            <person name="Luecker S."/>
            <person name="Lage O.M."/>
            <person name="Pohl T."/>
            <person name="Merkel B.J."/>
            <person name="Hornburger P."/>
            <person name="Mueller R.-W."/>
            <person name="Bruemmer F."/>
            <person name="Labrenz M."/>
            <person name="Spormann A.M."/>
            <person name="Op den Camp H."/>
            <person name="Overmann J."/>
            <person name="Amann R."/>
            <person name="Jetten M.S.M."/>
            <person name="Mascher T."/>
            <person name="Medema M.H."/>
            <person name="Devos D.P."/>
            <person name="Kaster A.-K."/>
            <person name="Ovreas L."/>
            <person name="Rohde M."/>
            <person name="Galperin M.Y."/>
            <person name="Jogler C."/>
        </authorList>
    </citation>
    <scope>NUCLEOTIDE SEQUENCE [LARGE SCALE GENOMIC DNA]</scope>
    <source>
        <strain evidence="7 8">Mal52</strain>
    </source>
</reference>
<gene>
    <name evidence="7" type="ORF">Mal52_53110</name>
</gene>
<dbReference type="GO" id="GO:0051537">
    <property type="term" value="F:2 iron, 2 sulfur cluster binding"/>
    <property type="evidence" value="ECO:0007669"/>
    <property type="project" value="UniProtKB-KW"/>
</dbReference>
<accession>A0A517ZWB9</accession>
<dbReference type="AlphaFoldDB" id="A0A517ZWB9"/>
<evidence type="ECO:0000256" key="3">
    <source>
        <dbReference type="ARBA" id="ARBA00023004"/>
    </source>
</evidence>
<dbReference type="SMART" id="SM00704">
    <property type="entry name" value="ZnF_CDGSH"/>
    <property type="match status" value="1"/>
</dbReference>
<keyword evidence="8" id="KW-1185">Reference proteome</keyword>
<keyword evidence="1" id="KW-0001">2Fe-2S</keyword>
<dbReference type="GO" id="GO:0046872">
    <property type="term" value="F:metal ion binding"/>
    <property type="evidence" value="ECO:0007669"/>
    <property type="project" value="UniProtKB-KW"/>
</dbReference>
<sequence>MLAENGLKTSKMSNLGEENKSMPESVTIKVRDRGPYLVSGPVKLVDSQGNEIDVGNRADFVLCRCGQTANRPFCDGAHKQAGFEAEGSGS</sequence>
<evidence type="ECO:0000256" key="4">
    <source>
        <dbReference type="ARBA" id="ARBA00023014"/>
    </source>
</evidence>